<feature type="transmembrane region" description="Helical" evidence="2">
    <location>
        <begin position="363"/>
        <end position="381"/>
    </location>
</feature>
<feature type="transmembrane region" description="Helical" evidence="2">
    <location>
        <begin position="197"/>
        <end position="217"/>
    </location>
</feature>
<keyword evidence="2" id="KW-0472">Membrane</keyword>
<dbReference type="Proteomes" id="UP000261257">
    <property type="component" value="Unassembled WGS sequence"/>
</dbReference>
<keyword evidence="2" id="KW-1133">Transmembrane helix</keyword>
<feature type="compositionally biased region" description="Basic and acidic residues" evidence="1">
    <location>
        <begin position="1"/>
        <end position="22"/>
    </location>
</feature>
<feature type="transmembrane region" description="Helical" evidence="2">
    <location>
        <begin position="422"/>
        <end position="446"/>
    </location>
</feature>
<feature type="transmembrane region" description="Helical" evidence="2">
    <location>
        <begin position="116"/>
        <end position="133"/>
    </location>
</feature>
<evidence type="ECO:0000256" key="1">
    <source>
        <dbReference type="SAM" id="MobiDB-lite"/>
    </source>
</evidence>
<accession>A0A3E4TV29</accession>
<reference evidence="3 4" key="1">
    <citation type="submission" date="2018-08" db="EMBL/GenBank/DDBJ databases">
        <title>A genome reference for cultivated species of the human gut microbiota.</title>
        <authorList>
            <person name="Zou Y."/>
            <person name="Xue W."/>
            <person name="Luo G."/>
        </authorList>
    </citation>
    <scope>NUCLEOTIDE SEQUENCE [LARGE SCALE GENOMIC DNA]</scope>
    <source>
        <strain evidence="3 4">TF05-11AC</strain>
    </source>
</reference>
<sequence>MSGKILEEEGKMLKIERQEDAGNQKIAGHQVKPEKQNGDRDQIILEKDDIKEDDLKKDIKDEIKKDMKKEIKEAPVPAWRRGKQEVITQNFPIFMGVALAFGILYTFCMYKNPSGITYPIMVGGIYGVLAWMLRRLSVEWKRGSYFLIVTAVLLGIAVCRTADPLLILLIKTAEFLLVVIFVIHQFYEDREWSIGKYLSSMAVYLCCVIAAVVYPFFQGNEFFKKVNLKKYRTASRVLMGLAAALPILLVAGFLLGRADVVFGSMVVHWMETVLNVWTILIMVSMTAFGAFGVYCLICGACMDQISGEEKTMRTHEPVTAITCMSAVALLYLFFSGIQVIYLFLGKGSLPEGVTYSSYARQGFFQLLFVAVMNLVMVLMNLKFFKRSRFLNGVLTVICGCTYVMIASAAYRMALYVGEYHLTYLRVLVLWFLLLLACMMAGVVIMIFRNQFPLFGWCLVMVSVFFVGFSYMRPDRVIADYNAAHVGEWSDSDFTYMTQALSADAVPTVLEALEDNAVLGRFYSGGRTEFLTEYYRWVISKNYQVGAADFRTWNLSFEEAKQSFRNGGME</sequence>
<gene>
    <name evidence="3" type="ORF">DXC39_26990</name>
</gene>
<protein>
    <submittedName>
        <fullName evidence="3">DUF4173 domain-containing protein</fullName>
    </submittedName>
</protein>
<feature type="transmembrane region" description="Helical" evidence="2">
    <location>
        <begin position="453"/>
        <end position="471"/>
    </location>
</feature>
<evidence type="ECO:0000313" key="3">
    <source>
        <dbReference type="EMBL" id="RGL96059.1"/>
    </source>
</evidence>
<dbReference type="AlphaFoldDB" id="A0A3E4TV29"/>
<feature type="region of interest" description="Disordered" evidence="1">
    <location>
        <begin position="1"/>
        <end position="43"/>
    </location>
</feature>
<keyword evidence="2" id="KW-0812">Transmembrane</keyword>
<evidence type="ECO:0000313" key="4">
    <source>
        <dbReference type="Proteomes" id="UP000261257"/>
    </source>
</evidence>
<feature type="compositionally biased region" description="Basic and acidic residues" evidence="1">
    <location>
        <begin position="31"/>
        <end position="43"/>
    </location>
</feature>
<feature type="transmembrane region" description="Helical" evidence="2">
    <location>
        <begin position="90"/>
        <end position="110"/>
    </location>
</feature>
<feature type="transmembrane region" description="Helical" evidence="2">
    <location>
        <begin position="276"/>
        <end position="297"/>
    </location>
</feature>
<dbReference type="InterPro" id="IPR025291">
    <property type="entry name" value="DUF4153"/>
</dbReference>
<feature type="transmembrane region" description="Helical" evidence="2">
    <location>
        <begin position="145"/>
        <end position="170"/>
    </location>
</feature>
<feature type="transmembrane region" description="Helical" evidence="2">
    <location>
        <begin position="237"/>
        <end position="256"/>
    </location>
</feature>
<feature type="transmembrane region" description="Helical" evidence="2">
    <location>
        <begin position="318"/>
        <end position="343"/>
    </location>
</feature>
<dbReference type="Pfam" id="PF13687">
    <property type="entry name" value="DUF4153"/>
    <property type="match status" value="1"/>
</dbReference>
<dbReference type="RefSeq" id="WP_117622167.1">
    <property type="nucleotide sequence ID" value="NZ_QRQF01000041.1"/>
</dbReference>
<comment type="caution">
    <text evidence="3">The sequence shown here is derived from an EMBL/GenBank/DDBJ whole genome shotgun (WGS) entry which is preliminary data.</text>
</comment>
<proteinExistence type="predicted"/>
<name>A0A3E4TV29_9FIRM</name>
<feature type="transmembrane region" description="Helical" evidence="2">
    <location>
        <begin position="388"/>
        <end position="410"/>
    </location>
</feature>
<dbReference type="EMBL" id="QSSQ01000042">
    <property type="protein sequence ID" value="RGL96059.1"/>
    <property type="molecule type" value="Genomic_DNA"/>
</dbReference>
<organism evidence="3 4">
    <name type="scientific">Hungatella hathewayi</name>
    <dbReference type="NCBI Taxonomy" id="154046"/>
    <lineage>
        <taxon>Bacteria</taxon>
        <taxon>Bacillati</taxon>
        <taxon>Bacillota</taxon>
        <taxon>Clostridia</taxon>
        <taxon>Lachnospirales</taxon>
        <taxon>Lachnospiraceae</taxon>
        <taxon>Hungatella</taxon>
    </lineage>
</organism>
<evidence type="ECO:0000256" key="2">
    <source>
        <dbReference type="SAM" id="Phobius"/>
    </source>
</evidence>